<evidence type="ECO:0000313" key="15">
    <source>
        <dbReference type="Proteomes" id="UP000363661"/>
    </source>
</evidence>
<dbReference type="InterPro" id="IPR036890">
    <property type="entry name" value="HATPase_C_sf"/>
</dbReference>
<dbReference type="SUPFAM" id="SSF55874">
    <property type="entry name" value="ATPase domain of HSP90 chaperone/DNA topoisomerase II/histidine kinase"/>
    <property type="match status" value="1"/>
</dbReference>
<dbReference type="PANTHER" id="PTHR34220:SF11">
    <property type="entry name" value="SENSOR PROTEIN KINASE HPTS"/>
    <property type="match status" value="1"/>
</dbReference>
<keyword evidence="8" id="KW-0067">ATP-binding</keyword>
<evidence type="ECO:0000256" key="1">
    <source>
        <dbReference type="ARBA" id="ARBA00004651"/>
    </source>
</evidence>
<keyword evidence="2" id="KW-1003">Cell membrane</keyword>
<dbReference type="Gene3D" id="6.10.340.10">
    <property type="match status" value="1"/>
</dbReference>
<sequence length="599" mass="68384">MKLFTSLINTIKEHFRLKLIICFILCAILPLLILGTISYKISYNIAKDKILKETAISCEKNQHLLENRMTQIENLEDSIHFNLCMLCTTAEQPMSNYIDKLSAVRNNIASIADSFNIYHVNIFLPDDTFASKEGLTFCSLSDLKKYKVQLSDFSKQGLTPNWIFRKDINFPYMVSKGEEPSGVLSCYRYAKINSQKTCLAVHITSEELSNYLNTFSEGNPSLSYIINSKGVVLSSTDKKQIGGSLSNEKLHAITQNLRLSHFSYDKCEIISTPVHNQLFLVTETPDYYIRQSSSFLVKMIFICFMIIVPLTMLSIIWVADQMTNKINHLSHSMSEIKMDDVIDSTQIDKLVLSSSTHLDEIDSLTVTCANMISELNSSFENNLQLKIQEEKLNYQLLQSQINPHFLYNILASVQNLLSFGEITKANKMLADLSLFYKGLLRTSNDLIPIKKELEIAQLYMEMEALCKDNLFDWNIDMEEGIENFLICKFTLQPILENSIQHGFKGNGIHMHIDISIRYDDDMIEIMISDNGIGMSPEKLNELREGIVSKQIHYEKHFGISNINSRICSSLQGHGTLRVESNKDTGTTIYIRIPQLLEDY</sequence>
<evidence type="ECO:0000256" key="10">
    <source>
        <dbReference type="ARBA" id="ARBA00023012"/>
    </source>
</evidence>
<evidence type="ECO:0000256" key="2">
    <source>
        <dbReference type="ARBA" id="ARBA00022475"/>
    </source>
</evidence>
<dbReference type="EC" id="2.7.13.3" evidence="14"/>
<keyword evidence="9 12" id="KW-1133">Transmembrane helix</keyword>
<dbReference type="GO" id="GO:0005886">
    <property type="term" value="C:plasma membrane"/>
    <property type="evidence" value="ECO:0007669"/>
    <property type="project" value="UniProtKB-SubCell"/>
</dbReference>
<keyword evidence="6" id="KW-0547">Nucleotide-binding</keyword>
<dbReference type="InterPro" id="IPR050640">
    <property type="entry name" value="Bact_2-comp_sensor_kinase"/>
</dbReference>
<dbReference type="InterPro" id="IPR005467">
    <property type="entry name" value="His_kinase_dom"/>
</dbReference>
<dbReference type="Proteomes" id="UP000363661">
    <property type="component" value="Unassembled WGS sequence"/>
</dbReference>
<evidence type="ECO:0000259" key="13">
    <source>
        <dbReference type="PROSITE" id="PS50109"/>
    </source>
</evidence>
<dbReference type="GO" id="GO:0005524">
    <property type="term" value="F:ATP binding"/>
    <property type="evidence" value="ECO:0007669"/>
    <property type="project" value="UniProtKB-KW"/>
</dbReference>
<dbReference type="InterPro" id="IPR003594">
    <property type="entry name" value="HATPase_dom"/>
</dbReference>
<accession>A0A564SEC8</accession>
<evidence type="ECO:0000256" key="8">
    <source>
        <dbReference type="ARBA" id="ARBA00022840"/>
    </source>
</evidence>
<evidence type="ECO:0000256" key="12">
    <source>
        <dbReference type="SAM" id="Phobius"/>
    </source>
</evidence>
<dbReference type="PROSITE" id="PS50109">
    <property type="entry name" value="HIS_KIN"/>
    <property type="match status" value="1"/>
</dbReference>
<feature type="transmembrane region" description="Helical" evidence="12">
    <location>
        <begin position="295"/>
        <end position="319"/>
    </location>
</feature>
<evidence type="ECO:0000256" key="5">
    <source>
        <dbReference type="ARBA" id="ARBA00022692"/>
    </source>
</evidence>
<gene>
    <name evidence="14" type="ORF">RTSSTS7063_00233</name>
</gene>
<keyword evidence="10" id="KW-0902">Two-component regulatory system</keyword>
<evidence type="ECO:0000256" key="3">
    <source>
        <dbReference type="ARBA" id="ARBA00022553"/>
    </source>
</evidence>
<evidence type="ECO:0000256" key="7">
    <source>
        <dbReference type="ARBA" id="ARBA00022777"/>
    </source>
</evidence>
<dbReference type="PANTHER" id="PTHR34220">
    <property type="entry name" value="SENSOR HISTIDINE KINASE YPDA"/>
    <property type="match status" value="1"/>
</dbReference>
<keyword evidence="5 12" id="KW-0812">Transmembrane</keyword>
<protein>
    <submittedName>
        <fullName evidence="14">Putative sensor-like histidine kinase</fullName>
        <ecNumber evidence="14">2.7.13.3</ecNumber>
    </submittedName>
</protein>
<evidence type="ECO:0000256" key="11">
    <source>
        <dbReference type="ARBA" id="ARBA00023136"/>
    </source>
</evidence>
<name>A0A564SEC8_9FIRM</name>
<keyword evidence="11 12" id="KW-0472">Membrane</keyword>
<keyword evidence="7 14" id="KW-0418">Kinase</keyword>
<dbReference type="RefSeq" id="WP_144366259.1">
    <property type="nucleotide sequence ID" value="NZ_CABHNA010000019.1"/>
</dbReference>
<evidence type="ECO:0000256" key="6">
    <source>
        <dbReference type="ARBA" id="ARBA00022741"/>
    </source>
</evidence>
<proteinExistence type="predicted"/>
<organism evidence="14 15">
    <name type="scientific">[Ruminococcus] torques</name>
    <dbReference type="NCBI Taxonomy" id="33039"/>
    <lineage>
        <taxon>Bacteria</taxon>
        <taxon>Bacillati</taxon>
        <taxon>Bacillota</taxon>
        <taxon>Clostridia</taxon>
        <taxon>Lachnospirales</taxon>
        <taxon>Lachnospiraceae</taxon>
        <taxon>Mediterraneibacter</taxon>
    </lineage>
</organism>
<dbReference type="Pfam" id="PF06580">
    <property type="entry name" value="His_kinase"/>
    <property type="match status" value="1"/>
</dbReference>
<feature type="transmembrane region" description="Helical" evidence="12">
    <location>
        <begin position="15"/>
        <end position="39"/>
    </location>
</feature>
<keyword evidence="3" id="KW-0597">Phosphoprotein</keyword>
<evidence type="ECO:0000313" key="14">
    <source>
        <dbReference type="EMBL" id="VUW93454.1"/>
    </source>
</evidence>
<dbReference type="AlphaFoldDB" id="A0A564SEC8"/>
<comment type="subcellular location">
    <subcellularLocation>
        <location evidence="1">Cell membrane</location>
        <topology evidence="1">Multi-pass membrane protein</topology>
    </subcellularLocation>
</comment>
<dbReference type="EMBL" id="CABHNA010000019">
    <property type="protein sequence ID" value="VUW93454.1"/>
    <property type="molecule type" value="Genomic_DNA"/>
</dbReference>
<evidence type="ECO:0000256" key="9">
    <source>
        <dbReference type="ARBA" id="ARBA00022989"/>
    </source>
</evidence>
<reference evidence="14 15" key="1">
    <citation type="submission" date="2019-07" db="EMBL/GenBank/DDBJ databases">
        <authorList>
            <person name="Hibberd C M."/>
            <person name="Gehrig L. J."/>
            <person name="Chang H.-W."/>
            <person name="Venkatesh S."/>
        </authorList>
    </citation>
    <scope>NUCLEOTIDE SEQUENCE [LARGE SCALE GENOMIC DNA]</scope>
    <source>
        <strain evidence="14">Ruminococcus_torques_SSTS_Bg7063</strain>
    </source>
</reference>
<dbReference type="GO" id="GO:0000155">
    <property type="term" value="F:phosphorelay sensor kinase activity"/>
    <property type="evidence" value="ECO:0007669"/>
    <property type="project" value="InterPro"/>
</dbReference>
<feature type="domain" description="Histidine kinase" evidence="13">
    <location>
        <begin position="491"/>
        <end position="596"/>
    </location>
</feature>
<dbReference type="InterPro" id="IPR010559">
    <property type="entry name" value="Sig_transdc_His_kin_internal"/>
</dbReference>
<keyword evidence="4 14" id="KW-0808">Transferase</keyword>
<keyword evidence="15" id="KW-1185">Reference proteome</keyword>
<dbReference type="Pfam" id="PF02518">
    <property type="entry name" value="HATPase_c"/>
    <property type="match status" value="1"/>
</dbReference>
<evidence type="ECO:0000256" key="4">
    <source>
        <dbReference type="ARBA" id="ARBA00022679"/>
    </source>
</evidence>
<dbReference type="Gene3D" id="3.30.565.10">
    <property type="entry name" value="Histidine kinase-like ATPase, C-terminal domain"/>
    <property type="match status" value="1"/>
</dbReference>